<proteinExistence type="predicted"/>
<reference evidence="2" key="1">
    <citation type="journal article" date="2020" name="Fungal Divers.">
        <title>Resolving the Mortierellaceae phylogeny through synthesis of multi-gene phylogenetics and phylogenomics.</title>
        <authorList>
            <person name="Vandepol N."/>
            <person name="Liber J."/>
            <person name="Desiro A."/>
            <person name="Na H."/>
            <person name="Kennedy M."/>
            <person name="Barry K."/>
            <person name="Grigoriev I.V."/>
            <person name="Miller A.N."/>
            <person name="O'Donnell K."/>
            <person name="Stajich J.E."/>
            <person name="Bonito G."/>
        </authorList>
    </citation>
    <scope>NUCLEOTIDE SEQUENCE</scope>
    <source>
        <strain evidence="2">NVP60</strain>
    </source>
</reference>
<feature type="transmembrane region" description="Helical" evidence="1">
    <location>
        <begin position="12"/>
        <end position="29"/>
    </location>
</feature>
<comment type="caution">
    <text evidence="2">The sequence shown here is derived from an EMBL/GenBank/DDBJ whole genome shotgun (WGS) entry which is preliminary data.</text>
</comment>
<accession>A0A9P6QPX9</accession>
<keyword evidence="1" id="KW-0472">Membrane</keyword>
<organism evidence="2 3">
    <name type="scientific">Linnemannia gamsii</name>
    <dbReference type="NCBI Taxonomy" id="64522"/>
    <lineage>
        <taxon>Eukaryota</taxon>
        <taxon>Fungi</taxon>
        <taxon>Fungi incertae sedis</taxon>
        <taxon>Mucoromycota</taxon>
        <taxon>Mortierellomycotina</taxon>
        <taxon>Mortierellomycetes</taxon>
        <taxon>Mortierellales</taxon>
        <taxon>Mortierellaceae</taxon>
        <taxon>Linnemannia</taxon>
    </lineage>
</organism>
<keyword evidence="1" id="KW-0812">Transmembrane</keyword>
<evidence type="ECO:0000256" key="1">
    <source>
        <dbReference type="SAM" id="Phobius"/>
    </source>
</evidence>
<name>A0A9P6QPX9_9FUNG</name>
<protein>
    <submittedName>
        <fullName evidence="2">Uncharacterized protein</fullName>
    </submittedName>
</protein>
<evidence type="ECO:0000313" key="3">
    <source>
        <dbReference type="Proteomes" id="UP000823405"/>
    </source>
</evidence>
<gene>
    <name evidence="2" type="ORF">BGZ97_007584</name>
</gene>
<dbReference type="Proteomes" id="UP000823405">
    <property type="component" value="Unassembled WGS sequence"/>
</dbReference>
<dbReference type="EMBL" id="JAAAIN010003388">
    <property type="protein sequence ID" value="KAG0285988.1"/>
    <property type="molecule type" value="Genomic_DNA"/>
</dbReference>
<keyword evidence="3" id="KW-1185">Reference proteome</keyword>
<sequence length="245" mass="27379">MEQFTEEDIRFRGYAFTFPIFIAGTVYIIQRTVSEASIGSQPDKDKLALCRRFLQTVGPYYASAIDEDLLLGRLSSGSVTSASGVGESTGRTSSSTIEVLSDFVLSTPPMDAVDNSDFEMMWLEGLTVEEAKEWKMSPLFVLPVEKDMQSQADGQDVEVEEDADGGGVEEEHAFFNTDSGLKTFWMHPEKMASLEEATILSFEKYHFAFVLENQAFEPRIVLAAVDLAITQVRAQLAEKQRQREK</sequence>
<dbReference type="OrthoDB" id="2278241at2759"/>
<keyword evidence="1" id="KW-1133">Transmembrane helix</keyword>
<dbReference type="AlphaFoldDB" id="A0A9P6QPX9"/>
<evidence type="ECO:0000313" key="2">
    <source>
        <dbReference type="EMBL" id="KAG0285988.1"/>
    </source>
</evidence>